<evidence type="ECO:0000256" key="11">
    <source>
        <dbReference type="ARBA" id="ARBA00023211"/>
    </source>
</evidence>
<evidence type="ECO:0000256" key="6">
    <source>
        <dbReference type="ARBA" id="ARBA00022490"/>
    </source>
</evidence>
<evidence type="ECO:0000256" key="12">
    <source>
        <dbReference type="PROSITE-ProRule" id="PRU01319"/>
    </source>
</evidence>
<evidence type="ECO:0000256" key="13">
    <source>
        <dbReference type="RuleBase" id="RU003515"/>
    </source>
</evidence>
<evidence type="ECO:0000256" key="5">
    <source>
        <dbReference type="ARBA" id="ARBA00007383"/>
    </source>
</evidence>
<dbReference type="PANTHER" id="PTHR10954">
    <property type="entry name" value="RIBONUCLEASE H2 SUBUNIT A"/>
    <property type="match status" value="1"/>
</dbReference>
<dbReference type="EMBL" id="CP121689">
    <property type="protein sequence ID" value="WZL75216.1"/>
    <property type="molecule type" value="Genomic_DNA"/>
</dbReference>
<feature type="binding site" evidence="12">
    <location>
        <position position="123"/>
    </location>
    <ligand>
        <name>a divalent metal cation</name>
        <dbReference type="ChEBI" id="CHEBI:60240"/>
    </ligand>
</feature>
<comment type="similarity">
    <text evidence="5 13">Belongs to the RNase HII family.</text>
</comment>
<dbReference type="RefSeq" id="WP_369017362.1">
    <property type="nucleotide sequence ID" value="NZ_CP121689.1"/>
</dbReference>
<evidence type="ECO:0000256" key="1">
    <source>
        <dbReference type="ARBA" id="ARBA00000077"/>
    </source>
</evidence>
<dbReference type="InterPro" id="IPR024567">
    <property type="entry name" value="RNase_HII/HIII_dom"/>
</dbReference>
<evidence type="ECO:0000313" key="15">
    <source>
        <dbReference type="EMBL" id="WZL75216.1"/>
    </source>
</evidence>
<evidence type="ECO:0000259" key="14">
    <source>
        <dbReference type="PROSITE" id="PS51975"/>
    </source>
</evidence>
<dbReference type="GO" id="GO:0004523">
    <property type="term" value="F:RNA-DNA hybrid ribonuclease activity"/>
    <property type="evidence" value="ECO:0007669"/>
    <property type="project" value="UniProtKB-EC"/>
</dbReference>
<evidence type="ECO:0000256" key="4">
    <source>
        <dbReference type="ARBA" id="ARBA00004496"/>
    </source>
</evidence>
<protein>
    <recommendedName>
        <fullName evidence="13">Ribonuclease</fullName>
        <ecNumber evidence="13">3.1.26.4</ecNumber>
    </recommendedName>
</protein>
<keyword evidence="10 12" id="KW-0378">Hydrolase</keyword>
<evidence type="ECO:0000313" key="16">
    <source>
        <dbReference type="Proteomes" id="UP001461341"/>
    </source>
</evidence>
<feature type="binding site" evidence="12">
    <location>
        <position position="30"/>
    </location>
    <ligand>
        <name>a divalent metal cation</name>
        <dbReference type="ChEBI" id="CHEBI:60240"/>
    </ligand>
</feature>
<reference evidence="15 16" key="1">
    <citation type="submission" date="2023-03" db="EMBL/GenBank/DDBJ databases">
        <title>Novel Species.</title>
        <authorList>
            <person name="Ma S."/>
        </authorList>
    </citation>
    <scope>NUCLEOTIDE SEQUENCE [LARGE SCALE GENOMIC DNA]</scope>
    <source>
        <strain evidence="15 16">B11</strain>
    </source>
</reference>
<dbReference type="InterPro" id="IPR001352">
    <property type="entry name" value="RNase_HII/HIII"/>
</dbReference>
<evidence type="ECO:0000256" key="9">
    <source>
        <dbReference type="ARBA" id="ARBA00022759"/>
    </source>
</evidence>
<feature type="domain" description="RNase H type-2" evidence="14">
    <location>
        <begin position="23"/>
        <end position="218"/>
    </location>
</feature>
<organism evidence="15 16">
    <name type="scientific">Thermatribacter velox</name>
    <dbReference type="NCBI Taxonomy" id="3039681"/>
    <lineage>
        <taxon>Bacteria</taxon>
        <taxon>Pseudomonadati</taxon>
        <taxon>Atribacterota</taxon>
        <taxon>Atribacteria</taxon>
        <taxon>Atribacterales</taxon>
        <taxon>Thermatribacteraceae</taxon>
        <taxon>Thermatribacter</taxon>
    </lineage>
</organism>
<dbReference type="Proteomes" id="UP001461341">
    <property type="component" value="Chromosome"/>
</dbReference>
<evidence type="ECO:0000256" key="2">
    <source>
        <dbReference type="ARBA" id="ARBA00001946"/>
    </source>
</evidence>
<dbReference type="InterPro" id="IPR036397">
    <property type="entry name" value="RNaseH_sf"/>
</dbReference>
<dbReference type="CDD" id="cd07182">
    <property type="entry name" value="RNase_HII_bacteria_HII_like"/>
    <property type="match status" value="1"/>
</dbReference>
<name>A0ABZ2YAM4_9BACT</name>
<dbReference type="SUPFAM" id="SSF53098">
    <property type="entry name" value="Ribonuclease H-like"/>
    <property type="match status" value="1"/>
</dbReference>
<sequence length="224" mass="25136">MASAKNSASTLKIEEKLWSEGYRFIGGVDEAGRGALGGPLVASCVVLPPFSSFPFLKDSKTLSPQKREDLFSFICEHAIAIGIGMACERLIDVLGINAANLYAFREAISRATLSRPLEFLIFDWLEVKGIPIPSLAFPKAEDKSQSVAAASIVAKVFRDRLMQELYHNTFPEYRFCEHKGYATKVHTQVIRKLGIAKCHRQSFCKNYETKSARPLWRRNSQQMD</sequence>
<accession>A0ABZ2YAM4</accession>
<keyword evidence="9 12" id="KW-0255">Endonuclease</keyword>
<comment type="subcellular location">
    <subcellularLocation>
        <location evidence="4">Cytoplasm</location>
    </subcellularLocation>
</comment>
<dbReference type="EC" id="3.1.26.4" evidence="13"/>
<evidence type="ECO:0000256" key="3">
    <source>
        <dbReference type="ARBA" id="ARBA00004065"/>
    </source>
</evidence>
<dbReference type="Pfam" id="PF01351">
    <property type="entry name" value="RNase_HII"/>
    <property type="match status" value="1"/>
</dbReference>
<evidence type="ECO:0000256" key="7">
    <source>
        <dbReference type="ARBA" id="ARBA00022722"/>
    </source>
</evidence>
<dbReference type="InterPro" id="IPR012337">
    <property type="entry name" value="RNaseH-like_sf"/>
</dbReference>
<feature type="binding site" evidence="12">
    <location>
        <position position="29"/>
    </location>
    <ligand>
        <name>a divalent metal cation</name>
        <dbReference type="ChEBI" id="CHEBI:60240"/>
    </ligand>
</feature>
<dbReference type="InterPro" id="IPR022898">
    <property type="entry name" value="RNase_HII"/>
</dbReference>
<dbReference type="Gene3D" id="3.30.420.10">
    <property type="entry name" value="Ribonuclease H-like superfamily/Ribonuclease H"/>
    <property type="match status" value="1"/>
</dbReference>
<dbReference type="NCBIfam" id="NF000595">
    <property type="entry name" value="PRK00015.1-3"/>
    <property type="match status" value="1"/>
</dbReference>
<comment type="cofactor">
    <cofactor evidence="12">
        <name>Mn(2+)</name>
        <dbReference type="ChEBI" id="CHEBI:29035"/>
    </cofactor>
    <cofactor evidence="12">
        <name>Mg(2+)</name>
        <dbReference type="ChEBI" id="CHEBI:18420"/>
    </cofactor>
    <text evidence="12">Manganese or magnesium. Binds 1 divalent metal ion per monomer in the absence of substrate. May bind a second metal ion after substrate binding.</text>
</comment>
<keyword evidence="6" id="KW-0963">Cytoplasm</keyword>
<keyword evidence="11" id="KW-0464">Manganese</keyword>
<keyword evidence="8 12" id="KW-0479">Metal-binding</keyword>
<dbReference type="PANTHER" id="PTHR10954:SF18">
    <property type="entry name" value="RIBONUCLEASE HII"/>
    <property type="match status" value="1"/>
</dbReference>
<gene>
    <name evidence="15" type="ORF">QBE54_06320</name>
</gene>
<keyword evidence="16" id="KW-1185">Reference proteome</keyword>
<dbReference type="PROSITE" id="PS51975">
    <property type="entry name" value="RNASE_H_2"/>
    <property type="match status" value="1"/>
</dbReference>
<keyword evidence="7 12" id="KW-0540">Nuclease</keyword>
<evidence type="ECO:0000256" key="10">
    <source>
        <dbReference type="ARBA" id="ARBA00022801"/>
    </source>
</evidence>
<evidence type="ECO:0000256" key="8">
    <source>
        <dbReference type="ARBA" id="ARBA00022723"/>
    </source>
</evidence>
<comment type="function">
    <text evidence="3 13">Endonuclease that specifically degrades the RNA of RNA-DNA hybrids.</text>
</comment>
<comment type="cofactor">
    <cofactor evidence="2">
        <name>Mg(2+)</name>
        <dbReference type="ChEBI" id="CHEBI:18420"/>
    </cofactor>
</comment>
<proteinExistence type="inferred from homology"/>
<comment type="catalytic activity">
    <reaction evidence="1 12 13">
        <text>Endonucleolytic cleavage to 5'-phosphomonoester.</text>
        <dbReference type="EC" id="3.1.26.4"/>
    </reaction>
</comment>